<evidence type="ECO:0000313" key="2">
    <source>
        <dbReference type="Proteomes" id="UP000005945"/>
    </source>
</evidence>
<evidence type="ECO:0000313" key="1">
    <source>
        <dbReference type="EMBL" id="EDP21952.1"/>
    </source>
</evidence>
<dbReference type="HOGENOM" id="CLU_3365059_0_0_9"/>
<accession>A8SA76</accession>
<comment type="caution">
    <text evidence="1">The sequence shown here is derived from an EMBL/GenBank/DDBJ whole genome shotgun (WGS) entry which is preliminary data.</text>
</comment>
<proteinExistence type="predicted"/>
<organism evidence="1 2">
    <name type="scientific">Faecalibacterium prausnitzii M21/2</name>
    <dbReference type="NCBI Taxonomy" id="411485"/>
    <lineage>
        <taxon>Bacteria</taxon>
        <taxon>Bacillati</taxon>
        <taxon>Bacillota</taxon>
        <taxon>Clostridia</taxon>
        <taxon>Eubacteriales</taxon>
        <taxon>Oscillospiraceae</taxon>
        <taxon>Faecalibacterium</taxon>
    </lineage>
</organism>
<dbReference type="AlphaFoldDB" id="A8SA76"/>
<name>A8SA76_9FIRM</name>
<reference evidence="1 2" key="1">
    <citation type="submission" date="2007-09" db="EMBL/GenBank/DDBJ databases">
        <title>Draft genome sequence of Faecalibacterium prausnitzii M21/2.</title>
        <authorList>
            <person name="Sudarsanam P."/>
            <person name="Ley R."/>
            <person name="Guruge J."/>
            <person name="Turnbaugh P.J."/>
            <person name="Mahowald M."/>
            <person name="Liep D."/>
            <person name="Gordon J."/>
        </authorList>
    </citation>
    <scope>NUCLEOTIDE SEQUENCE [LARGE SCALE GENOMIC DNA]</scope>
    <source>
        <strain evidence="1 2">M21/2</strain>
    </source>
</reference>
<gene>
    <name evidence="1" type="ORF">FAEPRAM212_01273</name>
</gene>
<reference evidence="1 2" key="2">
    <citation type="submission" date="2007-09" db="EMBL/GenBank/DDBJ databases">
        <authorList>
            <person name="Fulton L."/>
            <person name="Clifton S."/>
            <person name="Fulton B."/>
            <person name="Xu J."/>
            <person name="Minx P."/>
            <person name="Pepin K.H."/>
            <person name="Johnson M."/>
            <person name="Thiruvilangam P."/>
            <person name="Bhonagiri V."/>
            <person name="Nash W.E."/>
            <person name="Mardis E.R."/>
            <person name="Wilson R.K."/>
        </authorList>
    </citation>
    <scope>NUCLEOTIDE SEQUENCE [LARGE SCALE GENOMIC DNA]</scope>
    <source>
        <strain evidence="1 2">M21/2</strain>
    </source>
</reference>
<protein>
    <submittedName>
        <fullName evidence="1">Uncharacterized protein</fullName>
    </submittedName>
</protein>
<dbReference type="EMBL" id="ABED02000024">
    <property type="protein sequence ID" value="EDP21952.1"/>
    <property type="molecule type" value="Genomic_DNA"/>
</dbReference>
<dbReference type="Proteomes" id="UP000005945">
    <property type="component" value="Unassembled WGS sequence"/>
</dbReference>
<sequence length="35" mass="4020">MRPDSTRREPLRGSIAVRCAAVTGFERQTEVEPRF</sequence>